<keyword evidence="5 9" id="KW-0812">Transmembrane</keyword>
<feature type="transmembrane region" description="Helical" evidence="9">
    <location>
        <begin position="352"/>
        <end position="374"/>
    </location>
</feature>
<evidence type="ECO:0000259" key="10">
    <source>
        <dbReference type="PROSITE" id="PS50928"/>
    </source>
</evidence>
<keyword evidence="8 9" id="KW-0472">Membrane</keyword>
<evidence type="ECO:0000313" key="12">
    <source>
        <dbReference type="Proteomes" id="UP000541421"/>
    </source>
</evidence>
<organism evidence="11 12">
    <name type="scientific">Pelistega europaea</name>
    <dbReference type="NCBI Taxonomy" id="106147"/>
    <lineage>
        <taxon>Bacteria</taxon>
        <taxon>Pseudomonadati</taxon>
        <taxon>Pseudomonadota</taxon>
        <taxon>Betaproteobacteria</taxon>
        <taxon>Burkholderiales</taxon>
        <taxon>Alcaligenaceae</taxon>
        <taxon>Pelistega</taxon>
    </lineage>
</organism>
<comment type="caution">
    <text evidence="11">The sequence shown here is derived from an EMBL/GenBank/DDBJ whole genome shotgun (WGS) entry which is preliminary data.</text>
</comment>
<dbReference type="PROSITE" id="PS50928">
    <property type="entry name" value="ABC_TM1"/>
    <property type="match status" value="1"/>
</dbReference>
<dbReference type="InterPro" id="IPR043429">
    <property type="entry name" value="ArtM/GltK/GlnP/TcyL/YhdX-like"/>
</dbReference>
<feature type="transmembrane region" description="Helical" evidence="9">
    <location>
        <begin position="248"/>
        <end position="271"/>
    </location>
</feature>
<dbReference type="Proteomes" id="UP000541421">
    <property type="component" value="Unassembled WGS sequence"/>
</dbReference>
<keyword evidence="3 9" id="KW-0813">Transport</keyword>
<dbReference type="GO" id="GO:0022857">
    <property type="term" value="F:transmembrane transporter activity"/>
    <property type="evidence" value="ECO:0007669"/>
    <property type="project" value="InterPro"/>
</dbReference>
<evidence type="ECO:0000313" key="11">
    <source>
        <dbReference type="EMBL" id="NOL49312.1"/>
    </source>
</evidence>
<dbReference type="AlphaFoldDB" id="A0A7Y4LBC7"/>
<dbReference type="EMBL" id="JABGBO010000003">
    <property type="protein sequence ID" value="NOL49312.1"/>
    <property type="molecule type" value="Genomic_DNA"/>
</dbReference>
<evidence type="ECO:0000256" key="7">
    <source>
        <dbReference type="ARBA" id="ARBA00022989"/>
    </source>
</evidence>
<comment type="similarity">
    <text evidence="2">Belongs to the binding-protein-dependent transport system permease family. HisMQ subfamily.</text>
</comment>
<dbReference type="CDD" id="cd06261">
    <property type="entry name" value="TM_PBP2"/>
    <property type="match status" value="1"/>
</dbReference>
<proteinExistence type="inferred from homology"/>
<dbReference type="Gene3D" id="1.10.3720.10">
    <property type="entry name" value="MetI-like"/>
    <property type="match status" value="2"/>
</dbReference>
<dbReference type="Pfam" id="PF00528">
    <property type="entry name" value="BPD_transp_1"/>
    <property type="match status" value="1"/>
</dbReference>
<dbReference type="PANTHER" id="PTHR30614:SF37">
    <property type="entry name" value="AMINO-ACID ABC TRANSPORTER PERMEASE PROTEIN YHDX-RELATED"/>
    <property type="match status" value="1"/>
</dbReference>
<dbReference type="PANTHER" id="PTHR30614">
    <property type="entry name" value="MEMBRANE COMPONENT OF AMINO ACID ABC TRANSPORTER"/>
    <property type="match status" value="1"/>
</dbReference>
<feature type="transmembrane region" description="Helical" evidence="9">
    <location>
        <begin position="80"/>
        <end position="103"/>
    </location>
</feature>
<reference evidence="11 12" key="1">
    <citation type="submission" date="2020-05" db="EMBL/GenBank/DDBJ databases">
        <authorList>
            <person name="Niu N."/>
        </authorList>
    </citation>
    <scope>NUCLEOTIDE SEQUENCE [LARGE SCALE GENOMIC DNA]</scope>
    <source>
        <strain evidence="11 12">LMG10982</strain>
    </source>
</reference>
<keyword evidence="7 9" id="KW-1133">Transmembrane helix</keyword>
<keyword evidence="4" id="KW-1003">Cell membrane</keyword>
<evidence type="ECO:0000256" key="3">
    <source>
        <dbReference type="ARBA" id="ARBA00022448"/>
    </source>
</evidence>
<dbReference type="GO" id="GO:0006865">
    <property type="term" value="P:amino acid transport"/>
    <property type="evidence" value="ECO:0007669"/>
    <property type="project" value="UniProtKB-KW"/>
</dbReference>
<dbReference type="InterPro" id="IPR000515">
    <property type="entry name" value="MetI-like"/>
</dbReference>
<dbReference type="NCBIfam" id="TIGR01726">
    <property type="entry name" value="HEQRo_perm_3TM"/>
    <property type="match status" value="1"/>
</dbReference>
<feature type="domain" description="ABC transmembrane type-1" evidence="10">
    <location>
        <begin position="80"/>
        <end position="371"/>
    </location>
</feature>
<evidence type="ECO:0000256" key="4">
    <source>
        <dbReference type="ARBA" id="ARBA00022475"/>
    </source>
</evidence>
<keyword evidence="12" id="KW-1185">Reference proteome</keyword>
<evidence type="ECO:0000256" key="8">
    <source>
        <dbReference type="ARBA" id="ARBA00023136"/>
    </source>
</evidence>
<accession>A0A7Y4LBC7</accession>
<dbReference type="RefSeq" id="WP_171588277.1">
    <property type="nucleotide sequence ID" value="NZ_JABGBO010000003.1"/>
</dbReference>
<feature type="transmembrane region" description="Helical" evidence="9">
    <location>
        <begin position="206"/>
        <end position="228"/>
    </location>
</feature>
<sequence>MKKLSWNDERVRAWVYQLIILGLVVGCLWYLVDNTLHNLSSRNIQTGFGFLNKEAGFAIGESFIHYDLTDTYWQAIQVGIVNTLFVSLVGILLSTVLGTFIGIGRLSKNWLVNRLSAVYVEVMRNIPLLIHLFFWYALLTEILPGPRQALNPVDGVFLSNRGIKFPALIGTSVEWLLWGVLIAVVLGGLISCWAKRKQNQTGQTTPVLLINIGVFMLVLLLACAASGFDLQLVKPVLRGFNFEQGWSISPELAALLIGLVLYTASFVAEIVRSGIQSVSKGQWEAGASLGLSRSKVLRLIVMPQAVRVMIPAMSNTFMNFTKNSSLAVAIGYPDIVSIVNTMLTQTGQAIEAVIIIMLAYFTISISIALFMAWYNHRMALVER</sequence>
<dbReference type="GO" id="GO:0043190">
    <property type="term" value="C:ATP-binding cassette (ABC) transporter complex"/>
    <property type="evidence" value="ECO:0007669"/>
    <property type="project" value="InterPro"/>
</dbReference>
<dbReference type="InterPro" id="IPR010065">
    <property type="entry name" value="AA_ABC_transptr_permease_3TM"/>
</dbReference>
<comment type="subcellular location">
    <subcellularLocation>
        <location evidence="1">Cell inner membrane</location>
        <topology evidence="1">Multi-pass membrane protein</topology>
    </subcellularLocation>
    <subcellularLocation>
        <location evidence="9">Cell membrane</location>
        <topology evidence="9">Multi-pass membrane protein</topology>
    </subcellularLocation>
</comment>
<feature type="transmembrane region" description="Helical" evidence="9">
    <location>
        <begin position="12"/>
        <end position="32"/>
    </location>
</feature>
<feature type="transmembrane region" description="Helical" evidence="9">
    <location>
        <begin position="175"/>
        <end position="194"/>
    </location>
</feature>
<protein>
    <submittedName>
        <fullName evidence="11">ABC transporter permease subunit</fullName>
    </submittedName>
</protein>
<evidence type="ECO:0000256" key="2">
    <source>
        <dbReference type="ARBA" id="ARBA00010072"/>
    </source>
</evidence>
<evidence type="ECO:0000256" key="5">
    <source>
        <dbReference type="ARBA" id="ARBA00022692"/>
    </source>
</evidence>
<evidence type="ECO:0000256" key="9">
    <source>
        <dbReference type="RuleBase" id="RU363032"/>
    </source>
</evidence>
<evidence type="ECO:0000256" key="6">
    <source>
        <dbReference type="ARBA" id="ARBA00022970"/>
    </source>
</evidence>
<dbReference type="PROSITE" id="PS51257">
    <property type="entry name" value="PROKAR_LIPOPROTEIN"/>
    <property type="match status" value="1"/>
</dbReference>
<evidence type="ECO:0000256" key="1">
    <source>
        <dbReference type="ARBA" id="ARBA00004429"/>
    </source>
</evidence>
<feature type="transmembrane region" description="Helical" evidence="9">
    <location>
        <begin position="115"/>
        <end position="138"/>
    </location>
</feature>
<gene>
    <name evidence="11" type="ORF">HKX40_04035</name>
</gene>
<keyword evidence="6" id="KW-0029">Amino-acid transport</keyword>
<dbReference type="InterPro" id="IPR035906">
    <property type="entry name" value="MetI-like_sf"/>
</dbReference>
<dbReference type="SUPFAM" id="SSF161098">
    <property type="entry name" value="MetI-like"/>
    <property type="match status" value="2"/>
</dbReference>
<name>A0A7Y4LBC7_9BURK</name>